<dbReference type="PANTHER" id="PTHR12149">
    <property type="entry name" value="FRUCTOSAMINE 3 KINASE-RELATED PROTEIN"/>
    <property type="match status" value="1"/>
</dbReference>
<dbReference type="STRING" id="589382.SAMN04489721_1540"/>
<gene>
    <name evidence="3" type="ORF">SAMN04489721_1540</name>
</gene>
<dbReference type="PIRSF" id="PIRSF006221">
    <property type="entry name" value="Ketosamine-3-kinase"/>
    <property type="match status" value="1"/>
</dbReference>
<protein>
    <submittedName>
        <fullName evidence="3">Fructosamine-3-kinase</fullName>
    </submittedName>
</protein>
<evidence type="ECO:0000313" key="4">
    <source>
        <dbReference type="Proteomes" id="UP000199482"/>
    </source>
</evidence>
<sequence>MASTTTTTTSRRTWASSDPIHRAGPVATAAGPAILRETEAVQTIVKRRADAPEEFFAAEAAGLDWLAAAGAIRVPRLTAVGPGWIELERIDEARPDRDAAAAFGRELARTHAAGAAAFGARPDGWHGPLFIGRRPMAAASEASWGAFYARDRVLPFLEIAEEIGDVTAAEATAVRRACELIADGEFDDDDPPARIHGDLWNGNVLWSASGVVLIDPAAHGGHRETDLAMLALFGCPFLDVVLEGYQHEAPLRDGWRDRVPLHQLHPLAVHAAGHGRSYGVALAEAAEAVLDLAGSDRE</sequence>
<evidence type="ECO:0000256" key="2">
    <source>
        <dbReference type="SAM" id="MobiDB-lite"/>
    </source>
</evidence>
<proteinExistence type="inferred from homology"/>
<dbReference type="SUPFAM" id="SSF56112">
    <property type="entry name" value="Protein kinase-like (PK-like)"/>
    <property type="match status" value="1"/>
</dbReference>
<evidence type="ECO:0000256" key="1">
    <source>
        <dbReference type="PIRNR" id="PIRNR006221"/>
    </source>
</evidence>
<dbReference type="PANTHER" id="PTHR12149:SF8">
    <property type="entry name" value="PROTEIN-RIBULOSAMINE 3-KINASE"/>
    <property type="match status" value="1"/>
</dbReference>
<dbReference type="Proteomes" id="UP000199482">
    <property type="component" value="Chromosome I"/>
</dbReference>
<name>A0A1H1TA98_9MICO</name>
<dbReference type="AlphaFoldDB" id="A0A1H1TA98"/>
<dbReference type="Gene3D" id="1.10.510.10">
    <property type="entry name" value="Transferase(Phosphotransferase) domain 1"/>
    <property type="match status" value="1"/>
</dbReference>
<dbReference type="GO" id="GO:0016301">
    <property type="term" value="F:kinase activity"/>
    <property type="evidence" value="ECO:0007669"/>
    <property type="project" value="UniProtKB-UniRule"/>
</dbReference>
<dbReference type="EMBL" id="LT629755">
    <property type="protein sequence ID" value="SDS57215.1"/>
    <property type="molecule type" value="Genomic_DNA"/>
</dbReference>
<comment type="similarity">
    <text evidence="1">Belongs to the fructosamine kinase family.</text>
</comment>
<feature type="region of interest" description="Disordered" evidence="2">
    <location>
        <begin position="1"/>
        <end position="29"/>
    </location>
</feature>
<keyword evidence="1 3" id="KW-0418">Kinase</keyword>
<dbReference type="Gene3D" id="1.20.1270.240">
    <property type="match status" value="1"/>
</dbReference>
<dbReference type="InterPro" id="IPR016477">
    <property type="entry name" value="Fructo-/Ketosamine-3-kinase"/>
</dbReference>
<reference evidence="4" key="1">
    <citation type="submission" date="2016-10" db="EMBL/GenBank/DDBJ databases">
        <authorList>
            <person name="Varghese N."/>
            <person name="Submissions S."/>
        </authorList>
    </citation>
    <scope>NUCLEOTIDE SEQUENCE [LARGE SCALE GENOMIC DNA]</scope>
    <source>
        <strain evidence="4">CPCC 202695</strain>
    </source>
</reference>
<dbReference type="InterPro" id="IPR011009">
    <property type="entry name" value="Kinase-like_dom_sf"/>
</dbReference>
<organism evidence="3 4">
    <name type="scientific">Agromyces flavus</name>
    <dbReference type="NCBI Taxonomy" id="589382"/>
    <lineage>
        <taxon>Bacteria</taxon>
        <taxon>Bacillati</taxon>
        <taxon>Actinomycetota</taxon>
        <taxon>Actinomycetes</taxon>
        <taxon>Micrococcales</taxon>
        <taxon>Microbacteriaceae</taxon>
        <taxon>Agromyces</taxon>
    </lineage>
</organism>
<feature type="compositionally biased region" description="Low complexity" evidence="2">
    <location>
        <begin position="1"/>
        <end position="13"/>
    </location>
</feature>
<evidence type="ECO:0000313" key="3">
    <source>
        <dbReference type="EMBL" id="SDS57215.1"/>
    </source>
</evidence>
<accession>A0A1H1TA98</accession>
<keyword evidence="1" id="KW-0808">Transferase</keyword>
<dbReference type="Gene3D" id="3.30.200.20">
    <property type="entry name" value="Phosphorylase Kinase, domain 1"/>
    <property type="match status" value="1"/>
</dbReference>
<dbReference type="Pfam" id="PF03881">
    <property type="entry name" value="Fructosamin_kin"/>
    <property type="match status" value="1"/>
</dbReference>